<sequence length="303" mass="33892">MTKIIVTDGDDELVLLDTENIRLSEMSTYYKNLLHYKKLDEALKLLSGLNEKEYWRAAILLKNLIKKKANDEEQEINSLLNQCNDFSLFYMPNSEHLLSMKNLSCYRVGVDAGAGFKEGDLDVLGTEGLLQCTGVLVTTEDEQETPCYYVGHIFGEHETYATVKVELDRILADVQRLTCRKLTWSDLAEQVTVVGPGSSTDEPSLCYKQTFKILTQEGAKPNPLFGSSVAFNLTGKGDLIVLDPLGQLNEGIESKLPRAGHGDYSPVNNLKDLELNTTIEKQISDAILNEDSPYTHQFIMSKL</sequence>
<dbReference type="EMBL" id="LNXU01000002">
    <property type="protein sequence ID" value="KTC77192.1"/>
    <property type="molecule type" value="Genomic_DNA"/>
</dbReference>
<evidence type="ECO:0000313" key="2">
    <source>
        <dbReference type="Proteomes" id="UP000054695"/>
    </source>
</evidence>
<accession>A0A0W0S1E2</accession>
<dbReference type="Proteomes" id="UP000054695">
    <property type="component" value="Unassembled WGS sequence"/>
</dbReference>
<dbReference type="OrthoDB" id="5650831at2"/>
<proteinExistence type="predicted"/>
<keyword evidence="2" id="KW-1185">Reference proteome</keyword>
<dbReference type="RefSeq" id="WP_058457857.1">
    <property type="nucleotide sequence ID" value="NZ_CAAAIY010000003.1"/>
</dbReference>
<protein>
    <submittedName>
        <fullName evidence="1">Uncharacterized protein</fullName>
    </submittedName>
</protein>
<dbReference type="AlphaFoldDB" id="A0A0W0S1E2"/>
<dbReference type="PATRIC" id="fig|447.4.peg.155"/>
<organism evidence="1 2">
    <name type="scientific">Legionella bozemanae</name>
    <name type="common">Fluoribacter bozemanae</name>
    <dbReference type="NCBI Taxonomy" id="447"/>
    <lineage>
        <taxon>Bacteria</taxon>
        <taxon>Pseudomonadati</taxon>
        <taxon>Pseudomonadota</taxon>
        <taxon>Gammaproteobacteria</taxon>
        <taxon>Legionellales</taxon>
        <taxon>Legionellaceae</taxon>
        <taxon>Legionella</taxon>
    </lineage>
</organism>
<gene>
    <name evidence="1" type="ORF">Lboz_0145</name>
</gene>
<comment type="caution">
    <text evidence="1">The sequence shown here is derived from an EMBL/GenBank/DDBJ whole genome shotgun (WGS) entry which is preliminary data.</text>
</comment>
<reference evidence="1 2" key="1">
    <citation type="submission" date="2015-11" db="EMBL/GenBank/DDBJ databases">
        <title>Genomic analysis of 38 Legionella species identifies large and diverse effector repertoires.</title>
        <authorList>
            <person name="Burstein D."/>
            <person name="Amaro F."/>
            <person name="Zusman T."/>
            <person name="Lifshitz Z."/>
            <person name="Cohen O."/>
            <person name="Gilbert J.A."/>
            <person name="Pupko T."/>
            <person name="Shuman H.A."/>
            <person name="Segal G."/>
        </authorList>
    </citation>
    <scope>NUCLEOTIDE SEQUENCE [LARGE SCALE GENOMIC DNA]</scope>
    <source>
        <strain evidence="1 2">WIGA</strain>
    </source>
</reference>
<dbReference type="STRING" id="447.Lboz_0145"/>
<name>A0A0W0S1E2_LEGBO</name>
<evidence type="ECO:0000313" key="1">
    <source>
        <dbReference type="EMBL" id="KTC77192.1"/>
    </source>
</evidence>